<dbReference type="Proteomes" id="UP001303046">
    <property type="component" value="Unassembled WGS sequence"/>
</dbReference>
<comment type="caution">
    <text evidence="2">The sequence shown here is derived from an EMBL/GenBank/DDBJ whole genome shotgun (WGS) entry which is preliminary data.</text>
</comment>
<evidence type="ECO:0008006" key="4">
    <source>
        <dbReference type="Google" id="ProtNLM"/>
    </source>
</evidence>
<evidence type="ECO:0000313" key="3">
    <source>
        <dbReference type="Proteomes" id="UP001303046"/>
    </source>
</evidence>
<dbReference type="EMBL" id="JAVFWL010000002">
    <property type="protein sequence ID" value="KAK6734599.1"/>
    <property type="molecule type" value="Genomic_DNA"/>
</dbReference>
<evidence type="ECO:0000313" key="2">
    <source>
        <dbReference type="EMBL" id="KAK6734599.1"/>
    </source>
</evidence>
<feature type="region of interest" description="Disordered" evidence="1">
    <location>
        <begin position="147"/>
        <end position="175"/>
    </location>
</feature>
<keyword evidence="3" id="KW-1185">Reference proteome</keyword>
<sequence>MHCLLQETLIWDRPLISVDNCTTYFSDGDERKAGGCALVVRNDYNNLVGGVWINVIKMRLCTTAEDHNKDGFYGELNTLINKIPSQQAVVVGVDANAKMGPKQQSDVLGKWCYPMEQTSDSGNRLTDLCEQTDLIITSTFKRNHRRHQLTWQGTTPSTSEVQRKRKMPTLSSTTF</sequence>
<dbReference type="InterPro" id="IPR036691">
    <property type="entry name" value="Endo/exonu/phosph_ase_sf"/>
</dbReference>
<feature type="compositionally biased region" description="Polar residues" evidence="1">
    <location>
        <begin position="149"/>
        <end position="160"/>
    </location>
</feature>
<protein>
    <recommendedName>
        <fullName evidence="4">Endonuclease/exonuclease/phosphatase domain-containing protein</fullName>
    </recommendedName>
</protein>
<evidence type="ECO:0000256" key="1">
    <source>
        <dbReference type="SAM" id="MobiDB-lite"/>
    </source>
</evidence>
<gene>
    <name evidence="2" type="primary">Necator_chrII.g5826</name>
    <name evidence="2" type="ORF">RB195_018033</name>
</gene>
<reference evidence="2 3" key="1">
    <citation type="submission" date="2023-08" db="EMBL/GenBank/DDBJ databases">
        <title>A Necator americanus chromosomal reference genome.</title>
        <authorList>
            <person name="Ilik V."/>
            <person name="Petrzelkova K.J."/>
            <person name="Pardy F."/>
            <person name="Fuh T."/>
            <person name="Niatou-Singa F.S."/>
            <person name="Gouil Q."/>
            <person name="Baker L."/>
            <person name="Ritchie M.E."/>
            <person name="Jex A.R."/>
            <person name="Gazzola D."/>
            <person name="Li H."/>
            <person name="Toshio Fujiwara R."/>
            <person name="Zhan B."/>
            <person name="Aroian R.V."/>
            <person name="Pafco B."/>
            <person name="Schwarz E.M."/>
        </authorList>
    </citation>
    <scope>NUCLEOTIDE SEQUENCE [LARGE SCALE GENOMIC DNA]</scope>
    <source>
        <strain evidence="2 3">Aroian</strain>
        <tissue evidence="2">Whole animal</tissue>
    </source>
</reference>
<proteinExistence type="predicted"/>
<dbReference type="SUPFAM" id="SSF56219">
    <property type="entry name" value="DNase I-like"/>
    <property type="match status" value="1"/>
</dbReference>
<name>A0ABR1C7V8_NECAM</name>
<dbReference type="Gene3D" id="3.60.10.10">
    <property type="entry name" value="Endonuclease/exonuclease/phosphatase"/>
    <property type="match status" value="1"/>
</dbReference>
<accession>A0ABR1C7V8</accession>
<organism evidence="2 3">
    <name type="scientific">Necator americanus</name>
    <name type="common">Human hookworm</name>
    <dbReference type="NCBI Taxonomy" id="51031"/>
    <lineage>
        <taxon>Eukaryota</taxon>
        <taxon>Metazoa</taxon>
        <taxon>Ecdysozoa</taxon>
        <taxon>Nematoda</taxon>
        <taxon>Chromadorea</taxon>
        <taxon>Rhabditida</taxon>
        <taxon>Rhabditina</taxon>
        <taxon>Rhabditomorpha</taxon>
        <taxon>Strongyloidea</taxon>
        <taxon>Ancylostomatidae</taxon>
        <taxon>Bunostominae</taxon>
        <taxon>Necator</taxon>
    </lineage>
</organism>